<sequence>MNPHLVQALQQEFQLSAQDIADIFWLACHIDQYSESVTSPEEASASPGAEPSADSSSSSQPPTEPAPQTPTPEDSATTPPENLPENQPPAPVTPATPQPPQGEIVPKPEPSQTAPGGGGLPIRVSDAPSLREPLTLARALKPLMRRVSGGRDWVIDEVATSEQIASQGIWIPVLKPRLEPWLDLDLVIEDCLSMLLWRHTLRDLEKLLKNYGIFRDVRVWSLLTDNPEAVKIRRGIGATAKHQAPRSPKELIDPTGRRLVIVVSDCVSKVWREGKMTPILDLWAKRGLMAILQMLPEWMWKRSGLGWEALVRLQGLNPGDWNQNLKVDEFPLWWDEEVAHSVVKVPIFTLEPESVGTWARLLAGKGKVWAAGYLFKYAEHQRRRRRPNSGGELTAEKRVNGFRAMASRVARKLAGLLAAAPVVTLPVVRLIQATLLKESLPVHVAEVFLGGLLKPISEIDIDTDPELVQYDFMPGVRELLLELMPLDETVSVIDEVSGYIAKKFKFDSAKDFVEAILKNPQQLGDGAVQENAIAFARVTAQVLRSLGGAYIEFAEQLESSSVVEEPPPETEDSEPEENQQTALLQFWAQLLQAEMQGDTAAVHQVMRENIGLIVPELGDIIAQSIPELVAENPYQEEGITRLVENTCISIQEFPYGRYVEVQEIAIRGYDVLLALKPDNPAKARTLTNLGNACRTQAELGMNLAANLERAIAYYDEAASIQRRLGLDLDLSRTLTNLGLARLTQAEMGINPTANLESAIAAHDEAASIQRRLGLDLDLSRTLTNLGLAHSTQANMGINPAANLERALAAYDEAAHIRRRLGLDKDLSSTLANLGNAYRTQAELGMNPAANLESAIAAHDEAASIQRRLGLDLDLSRTLTNLGLAHSTQANMGINPAANLERAIAAYDEAAEILRRLGLDKDLSETLTNLGNAYRTQAELGMNPAANLERAIAAYDEAAAIRRRLGLDKDLSVTLTNLKNALGMLGEIQRKGGRSEEAEILYWQSLEVQTELGDRQGMATSWGQLGDIQRNRGNFKEAERLYRQCLAIETELGDRAGMATSWGKLGDIWQTCGNWDEAERLYQQSLALFTELGDRQGIATSWGKLGDIQRNRGNWDEAERLYQQSLAIETELDDRQGIATSWGQLGDIQRNRGNWDEAETLYRESLALFTELGDRLMVAISWGQLGSIEFNRGNWNQAERLYQQSLALFTELGDRLMVAISWGQLGSIEFNRGNWNQAERLYRQSLQLRIELGDRAGMATSWGVLGDIQRNRGNWDEAEHLYRQSLELRYELDDRQGIATSWGQLGDIQRFRGNWDEAERLYQQSLALFTELGDRLMMAISWGQLGDIQRNRGNWNEAERLFQQCLALRTELGDRAGMAESWASLGDIQRLLGNWEEAERLYQQSLALRTELGDRKGMADVYNLLALVYQHFNRIPEAIAAWKEGLTICPPEQFPLEALELGRRLGDAAFRIQDWETAIYGYEAAIEAVETRCTFTDSYSEKQKRREAALDLYPQLVQACINGGDIGKALASVERSKSRNLIELLFSADHSYPTNATDEQKQRISGLRRQIAIYQQQLAFTPRDTLTSTTENNPNQPSPETLIRLQLEVANLQFQHLLTELDDPNFTLTQQVLPELPDLSRLLPPQTALIEWYLPSEADSGFYAFLVSRRRDEQIQITPHHFSAENRQHLDQALQDYRSDYGQFSWDEQLTQRLETLSAALQLPHLLAELSQIQQLILIPHRELHIIPLHALPVSSSPLSRFDAEGKGVFLQDLFPKGVSYALNCQLLALAQDRPSRPHFNRLFAIQNPTEDLPFTDLEVEAIQSLFDSHVVLKHNQAQKAAIDAEILKNADCTHFACHGAFNFQNPLQSCLILANPFSSPEAPESQLRNGNTLDPSKCLTLEDIFFLDLSNCHLVTLSSCETGIGITNVTSTSDEYISLASGFLAAGSANVVCALWSPHDLSTAILMIRFYETLHQEPNSSVALALQQSQQWLREATVQNLLDWTDFCPLFSEGWREQIKGAFTSFFSKNGLDVKPFESPYYWAAFVAIGGLSG</sequence>
<organism evidence="4 5">
    <name type="scientific">Limnospira indica PCC 8005</name>
    <dbReference type="NCBI Taxonomy" id="376219"/>
    <lineage>
        <taxon>Bacteria</taxon>
        <taxon>Bacillati</taxon>
        <taxon>Cyanobacteriota</taxon>
        <taxon>Cyanophyceae</taxon>
        <taxon>Oscillatoriophycideae</taxon>
        <taxon>Oscillatoriales</taxon>
        <taxon>Sirenicapillariaceae</taxon>
        <taxon>Limnospira</taxon>
    </lineage>
</organism>
<feature type="repeat" description="TPR" evidence="1">
    <location>
        <begin position="1098"/>
        <end position="1131"/>
    </location>
</feature>
<protein>
    <submittedName>
        <fullName evidence="4">TPR repeat containing protein (Tetratricopeptide)</fullName>
    </submittedName>
</protein>
<keyword evidence="1" id="KW-0802">TPR repeat</keyword>
<feature type="compositionally biased region" description="Low complexity" evidence="2">
    <location>
        <begin position="38"/>
        <end position="61"/>
    </location>
</feature>
<dbReference type="Pfam" id="PF13424">
    <property type="entry name" value="TPR_12"/>
    <property type="match status" value="6"/>
</dbReference>
<evidence type="ECO:0000256" key="2">
    <source>
        <dbReference type="SAM" id="MobiDB-lite"/>
    </source>
</evidence>
<name>A0A9P1KF18_9CYAN</name>
<dbReference type="InterPro" id="IPR047738">
    <property type="entry name" value="SAV_2336-like_N"/>
</dbReference>
<feature type="compositionally biased region" description="Pro residues" evidence="2">
    <location>
        <begin position="86"/>
        <end position="100"/>
    </location>
</feature>
<dbReference type="InterPro" id="IPR011990">
    <property type="entry name" value="TPR-like_helical_dom_sf"/>
</dbReference>
<dbReference type="PANTHER" id="PTHR10098:SF108">
    <property type="entry name" value="TETRATRICOPEPTIDE REPEAT PROTEIN 28"/>
    <property type="match status" value="1"/>
</dbReference>
<dbReference type="NCBIfam" id="NF041121">
    <property type="entry name" value="SAV_2336_NTERM"/>
    <property type="match status" value="1"/>
</dbReference>
<dbReference type="Gene3D" id="1.25.40.10">
    <property type="entry name" value="Tetratricopeptide repeat domain"/>
    <property type="match status" value="4"/>
</dbReference>
<evidence type="ECO:0000313" key="4">
    <source>
        <dbReference type="EMBL" id="CDM94516.1"/>
    </source>
</evidence>
<feature type="region of interest" description="Disordered" evidence="2">
    <location>
        <begin position="36"/>
        <end position="126"/>
    </location>
</feature>
<dbReference type="Proteomes" id="UP000032946">
    <property type="component" value="Chromosome"/>
</dbReference>
<dbReference type="InterPro" id="IPR024983">
    <property type="entry name" value="CHAT_dom"/>
</dbReference>
<dbReference type="SUPFAM" id="SSF48452">
    <property type="entry name" value="TPR-like"/>
    <property type="match status" value="5"/>
</dbReference>
<evidence type="ECO:0000313" key="5">
    <source>
        <dbReference type="Proteomes" id="UP000032946"/>
    </source>
</evidence>
<reference evidence="4 5" key="1">
    <citation type="submission" date="2014-02" db="EMBL/GenBank/DDBJ databases">
        <authorList>
            <person name="Genoscope - CEA"/>
        </authorList>
    </citation>
    <scope>NUCLEOTIDE SEQUENCE [LARGE SCALE GENOMIC DNA]</scope>
    <source>
        <strain evidence="4 5">PCC 8005</strain>
    </source>
</reference>
<feature type="repeat" description="TPR" evidence="1">
    <location>
        <begin position="1378"/>
        <end position="1411"/>
    </location>
</feature>
<evidence type="ECO:0000256" key="1">
    <source>
        <dbReference type="PROSITE-ProRule" id="PRU00339"/>
    </source>
</evidence>
<evidence type="ECO:0000259" key="3">
    <source>
        <dbReference type="Pfam" id="PF12770"/>
    </source>
</evidence>
<feature type="repeat" description="TPR" evidence="1">
    <location>
        <begin position="1018"/>
        <end position="1051"/>
    </location>
</feature>
<accession>A0A9P1KF18</accession>
<proteinExistence type="predicted"/>
<feature type="region of interest" description="Disordered" evidence="2">
    <location>
        <begin position="558"/>
        <end position="578"/>
    </location>
</feature>
<feature type="domain" description="CHAT" evidence="3">
    <location>
        <begin position="1713"/>
        <end position="2050"/>
    </location>
</feature>
<dbReference type="RefSeq" id="WP_008050073.1">
    <property type="nucleotide sequence ID" value="NZ_FO818640.1"/>
</dbReference>
<dbReference type="Pfam" id="PF12770">
    <property type="entry name" value="CHAT"/>
    <property type="match status" value="1"/>
</dbReference>
<dbReference type="PROSITE" id="PS50005">
    <property type="entry name" value="TPR"/>
    <property type="match status" value="3"/>
</dbReference>
<gene>
    <name evidence="4" type="ORF">ARTHRO_20050</name>
</gene>
<dbReference type="InterPro" id="IPR019734">
    <property type="entry name" value="TPR_rpt"/>
</dbReference>
<feature type="compositionally biased region" description="Acidic residues" evidence="2">
    <location>
        <begin position="566"/>
        <end position="577"/>
    </location>
</feature>
<keyword evidence="5" id="KW-1185">Reference proteome</keyword>
<dbReference type="EMBL" id="FO818640">
    <property type="protein sequence ID" value="CDM94516.1"/>
    <property type="molecule type" value="Genomic_DNA"/>
</dbReference>
<dbReference type="PANTHER" id="PTHR10098">
    <property type="entry name" value="RAPSYN-RELATED"/>
    <property type="match status" value="1"/>
</dbReference>
<dbReference type="SMART" id="SM00028">
    <property type="entry name" value="TPR"/>
    <property type="match status" value="14"/>
</dbReference>